<reference evidence="3 4" key="1">
    <citation type="submission" date="2020-07" db="EMBL/GenBank/DDBJ databases">
        <title>Trichoderma asperellum IC-1 whole genome shotgun sequence.</title>
        <authorList>
            <person name="Kanamasa S."/>
            <person name="Takahashi H."/>
        </authorList>
    </citation>
    <scope>NUCLEOTIDE SEQUENCE [LARGE SCALE GENOMIC DNA]</scope>
    <source>
        <strain evidence="3 4">IC-1</strain>
    </source>
</reference>
<dbReference type="EMBL" id="BLZH01000001">
    <property type="protein sequence ID" value="GFP52691.1"/>
    <property type="molecule type" value="Genomic_DNA"/>
</dbReference>
<dbReference type="SMART" id="SM00317">
    <property type="entry name" value="SET"/>
    <property type="match status" value="1"/>
</dbReference>
<dbReference type="OrthoDB" id="265717at2759"/>
<feature type="domain" description="SET" evidence="2">
    <location>
        <begin position="13"/>
        <end position="157"/>
    </location>
</feature>
<sequence length="345" mass="38875">MQEAPINDEAGNGNLYTIQPIPGKGRGLIAISNIPKGTRILSELPLFRISYTESNRQVLTGHIAKALKYLDDTKQRAFLDLQNVYGIGDGPFLGIARSNVMPLGPEAPEGGLFLDASRINHSCRPNGQKTWNANIGSLTVHAVRDIEQGEEITISYLDIAMDLCSAPHLQRWKSDHRIQTVAQLERWLVFYFSNFNTIDYEGGLLLALSIFKELKVEGACDARFPSVYHTAFKMAVKNGDTTRAKIFAERAYAARVLVEGDDSPEAVRLAQFVQQPTLHLLYRPSADATEVRLPRDMSESKFEAWLWKQRPDPSEDEDSDELDELDEFDEFPSEFESEDEYDDDL</sequence>
<feature type="compositionally biased region" description="Acidic residues" evidence="1">
    <location>
        <begin position="314"/>
        <end position="345"/>
    </location>
</feature>
<dbReference type="InterPro" id="IPR053185">
    <property type="entry name" value="SET_domain_protein"/>
</dbReference>
<evidence type="ECO:0000313" key="3">
    <source>
        <dbReference type="EMBL" id="GFP52691.1"/>
    </source>
</evidence>
<comment type="caution">
    <text evidence="3">The sequence shown here is derived from an EMBL/GenBank/DDBJ whole genome shotgun (WGS) entry which is preliminary data.</text>
</comment>
<evidence type="ECO:0000256" key="1">
    <source>
        <dbReference type="SAM" id="MobiDB-lite"/>
    </source>
</evidence>
<dbReference type="InterPro" id="IPR001214">
    <property type="entry name" value="SET_dom"/>
</dbReference>
<dbReference type="Pfam" id="PF00856">
    <property type="entry name" value="SET"/>
    <property type="match status" value="1"/>
</dbReference>
<protein>
    <submittedName>
        <fullName evidence="3">SET domain-containing protein 5</fullName>
    </submittedName>
</protein>
<gene>
    <name evidence="3" type="ORF">TASIC1_0001084300</name>
</gene>
<dbReference type="Gene3D" id="2.170.270.10">
    <property type="entry name" value="SET domain"/>
    <property type="match status" value="1"/>
</dbReference>
<dbReference type="SUPFAM" id="SSF82199">
    <property type="entry name" value="SET domain"/>
    <property type="match status" value="1"/>
</dbReference>
<dbReference type="PROSITE" id="PS50280">
    <property type="entry name" value="SET"/>
    <property type="match status" value="1"/>
</dbReference>
<dbReference type="InterPro" id="IPR046341">
    <property type="entry name" value="SET_dom_sf"/>
</dbReference>
<proteinExistence type="predicted"/>
<dbReference type="CDD" id="cd20071">
    <property type="entry name" value="SET_SMYD"/>
    <property type="match status" value="1"/>
</dbReference>
<evidence type="ECO:0000259" key="2">
    <source>
        <dbReference type="PROSITE" id="PS50280"/>
    </source>
</evidence>
<feature type="region of interest" description="Disordered" evidence="1">
    <location>
        <begin position="307"/>
        <end position="345"/>
    </location>
</feature>
<name>A0A6V8QJP0_TRIAP</name>
<dbReference type="AlphaFoldDB" id="A0A6V8QJP0"/>
<evidence type="ECO:0000313" key="4">
    <source>
        <dbReference type="Proteomes" id="UP000517252"/>
    </source>
</evidence>
<accession>A0A6V8QJP0</accession>
<dbReference type="PANTHER" id="PTHR47332">
    <property type="entry name" value="SET DOMAIN-CONTAINING PROTEIN 5"/>
    <property type="match status" value="1"/>
</dbReference>
<dbReference type="PANTHER" id="PTHR47332:SF4">
    <property type="entry name" value="SET DOMAIN-CONTAINING PROTEIN 5"/>
    <property type="match status" value="1"/>
</dbReference>
<organism evidence="3 4">
    <name type="scientific">Trichoderma asperellum</name>
    <name type="common">Filamentous fungus</name>
    <dbReference type="NCBI Taxonomy" id="101201"/>
    <lineage>
        <taxon>Eukaryota</taxon>
        <taxon>Fungi</taxon>
        <taxon>Dikarya</taxon>
        <taxon>Ascomycota</taxon>
        <taxon>Pezizomycotina</taxon>
        <taxon>Sordariomycetes</taxon>
        <taxon>Hypocreomycetidae</taxon>
        <taxon>Hypocreales</taxon>
        <taxon>Hypocreaceae</taxon>
        <taxon>Trichoderma</taxon>
    </lineage>
</organism>
<dbReference type="Proteomes" id="UP000517252">
    <property type="component" value="Unassembled WGS sequence"/>
</dbReference>